<accession>A0A076ELG5</accession>
<keyword evidence="1" id="KW-0812">Transmembrane</keyword>
<feature type="transmembrane region" description="Helical" evidence="1">
    <location>
        <begin position="254"/>
        <end position="278"/>
    </location>
</feature>
<dbReference type="Proteomes" id="UP000028488">
    <property type="component" value="Chromosome"/>
</dbReference>
<dbReference type="InterPro" id="IPR038762">
    <property type="entry name" value="ABM_predict"/>
</dbReference>
<sequence>MDTEKPTEKSTGNAATVIIGQKVRAGSEEAFEAWQQDMNTAASHYPGFLGAEISAPTAVQPDWVVVYRFDSVAHVQAWINSATRQGRLDQGQQYFDGPATQQVISGGTRESDPLVTVVVTHRVGPEHVDDFLAWQDRLRVEESKFDGFRGSELFRPIEGVQDEWTALYRYDNAADLDRWLTSTKRQELLAEGEKFHDFELRTIDNSFGSWFAFDENGNEAPPPSETKTSIAVWVGLYPTVVILTLALSPLKMPLWLGLLVGNLLSSFIMSFVTMPYYVNRVLGRWLRPPLDVPVARTNRRGIAIVAGVMVFWVIVFYLVTRQFWTLP</sequence>
<dbReference type="AlphaFoldDB" id="A0A076ELG5"/>
<dbReference type="InterPro" id="IPR007138">
    <property type="entry name" value="ABM_dom"/>
</dbReference>
<name>A0A076ELG5_RHOOP</name>
<evidence type="ECO:0000259" key="2">
    <source>
        <dbReference type="Pfam" id="PF03992"/>
    </source>
</evidence>
<dbReference type="Pfam" id="PF03992">
    <property type="entry name" value="ABM"/>
    <property type="match status" value="2"/>
</dbReference>
<evidence type="ECO:0000256" key="1">
    <source>
        <dbReference type="SAM" id="Phobius"/>
    </source>
</evidence>
<evidence type="ECO:0000313" key="4">
    <source>
        <dbReference type="Proteomes" id="UP000028488"/>
    </source>
</evidence>
<feature type="transmembrane region" description="Helical" evidence="1">
    <location>
        <begin position="298"/>
        <end position="319"/>
    </location>
</feature>
<keyword evidence="1" id="KW-1133">Transmembrane helix</keyword>
<dbReference type="EMBL" id="CP008947">
    <property type="protein sequence ID" value="AII06052.1"/>
    <property type="molecule type" value="Genomic_DNA"/>
</dbReference>
<dbReference type="GO" id="GO:0004497">
    <property type="term" value="F:monooxygenase activity"/>
    <property type="evidence" value="ECO:0007669"/>
    <property type="project" value="UniProtKB-KW"/>
</dbReference>
<dbReference type="SUPFAM" id="SSF54909">
    <property type="entry name" value="Dimeric alpha+beta barrel"/>
    <property type="match status" value="2"/>
</dbReference>
<dbReference type="PANTHER" id="PTHR40057:SF1">
    <property type="entry name" value="SLR1162 PROTEIN"/>
    <property type="match status" value="1"/>
</dbReference>
<gene>
    <name evidence="3" type="ORF">EP51_16170</name>
</gene>
<keyword evidence="3" id="KW-0560">Oxidoreductase</keyword>
<proteinExistence type="predicted"/>
<reference evidence="3 4" key="1">
    <citation type="submission" date="2014-07" db="EMBL/GenBank/DDBJ databases">
        <title>Genome Sequence of Rhodococcus opacus Strain R7, a Biodegrader of Mono- and Polycyclic Aromatic Hydrocarbons.</title>
        <authorList>
            <person name="Di Gennaro P."/>
            <person name="Zampolli J."/>
            <person name="Presti I."/>
            <person name="Cappelletti M."/>
            <person name="D'Ursi P."/>
            <person name="Orro A."/>
            <person name="Mezzelani A."/>
            <person name="Milanesi L."/>
        </authorList>
    </citation>
    <scope>NUCLEOTIDE SEQUENCE [LARGE SCALE GENOMIC DNA]</scope>
    <source>
        <strain evidence="3 4">R7</strain>
    </source>
</reference>
<feature type="transmembrane region" description="Helical" evidence="1">
    <location>
        <begin position="230"/>
        <end position="247"/>
    </location>
</feature>
<evidence type="ECO:0000313" key="3">
    <source>
        <dbReference type="EMBL" id="AII06052.1"/>
    </source>
</evidence>
<dbReference type="eggNOG" id="COG3224">
    <property type="taxonomic scope" value="Bacteria"/>
</dbReference>
<dbReference type="Gene3D" id="3.30.70.100">
    <property type="match status" value="2"/>
</dbReference>
<feature type="domain" description="ABM" evidence="2">
    <location>
        <begin position="115"/>
        <end position="186"/>
    </location>
</feature>
<dbReference type="PANTHER" id="PTHR40057">
    <property type="entry name" value="SLR1162 PROTEIN"/>
    <property type="match status" value="1"/>
</dbReference>
<dbReference type="InterPro" id="IPR011008">
    <property type="entry name" value="Dimeric_a/b-barrel"/>
</dbReference>
<feature type="domain" description="ABM" evidence="2">
    <location>
        <begin position="16"/>
        <end position="82"/>
    </location>
</feature>
<protein>
    <submittedName>
        <fullName evidence="3">Antibiotic biosynthesis monooxygenase</fullName>
    </submittedName>
</protein>
<keyword evidence="1" id="KW-0472">Membrane</keyword>
<organism evidence="3 4">
    <name type="scientific">Rhodococcus opacus</name>
    <name type="common">Nocardia opaca</name>
    <dbReference type="NCBI Taxonomy" id="37919"/>
    <lineage>
        <taxon>Bacteria</taxon>
        <taxon>Bacillati</taxon>
        <taxon>Actinomycetota</taxon>
        <taxon>Actinomycetes</taxon>
        <taxon>Mycobacteriales</taxon>
        <taxon>Nocardiaceae</taxon>
        <taxon>Rhodococcus</taxon>
    </lineage>
</organism>
<dbReference type="RefSeq" id="WP_112301126.1">
    <property type="nucleotide sequence ID" value="NZ_CP008947.1"/>
</dbReference>
<keyword evidence="3" id="KW-0503">Monooxygenase</keyword>